<keyword evidence="1" id="KW-0472">Membrane</keyword>
<evidence type="ECO:0000256" key="1">
    <source>
        <dbReference type="SAM" id="Phobius"/>
    </source>
</evidence>
<evidence type="ECO:0000313" key="2">
    <source>
        <dbReference type="EMBL" id="DAE06552.1"/>
    </source>
</evidence>
<sequence>MYEITTLAKARIYLELKYPLGLCSIGLIFLKNRFSRMSRLVTMWNQLILLTQQPSVHLS</sequence>
<proteinExistence type="predicted"/>
<keyword evidence="1" id="KW-1133">Transmembrane helix</keyword>
<reference evidence="2" key="1">
    <citation type="journal article" date="2021" name="Proc. Natl. Acad. Sci. U.S.A.">
        <title>A Catalog of Tens of Thousands of Viruses from Human Metagenomes Reveals Hidden Associations with Chronic Diseases.</title>
        <authorList>
            <person name="Tisza M.J."/>
            <person name="Buck C.B."/>
        </authorList>
    </citation>
    <scope>NUCLEOTIDE SEQUENCE</scope>
    <source>
        <strain evidence="2">Ct0jJ30</strain>
    </source>
</reference>
<feature type="transmembrane region" description="Helical" evidence="1">
    <location>
        <begin position="12"/>
        <end position="30"/>
    </location>
</feature>
<dbReference type="EMBL" id="BK015439">
    <property type="protein sequence ID" value="DAE06552.1"/>
    <property type="molecule type" value="Genomic_DNA"/>
</dbReference>
<organism evidence="2">
    <name type="scientific">Myoviridae sp. ct0jJ30</name>
    <dbReference type="NCBI Taxonomy" id="2825014"/>
    <lineage>
        <taxon>Viruses</taxon>
        <taxon>Duplodnaviria</taxon>
        <taxon>Heunggongvirae</taxon>
        <taxon>Uroviricota</taxon>
        <taxon>Caudoviricetes</taxon>
    </lineage>
</organism>
<protein>
    <submittedName>
        <fullName evidence="2">Uncharacterized protein</fullName>
    </submittedName>
</protein>
<keyword evidence="1" id="KW-0812">Transmembrane</keyword>
<name>A0A8S5PIK3_9CAUD</name>
<accession>A0A8S5PIK3</accession>